<feature type="region of interest" description="Disordered" evidence="2">
    <location>
        <begin position="1"/>
        <end position="23"/>
    </location>
</feature>
<dbReference type="Proteomes" id="UP000784294">
    <property type="component" value="Unassembled WGS sequence"/>
</dbReference>
<dbReference type="Pfam" id="PF24571">
    <property type="entry name" value="HEAT_SCC3-SA"/>
    <property type="match status" value="1"/>
</dbReference>
<gene>
    <name evidence="4" type="ORF">PXEA_LOCUS25675</name>
</gene>
<dbReference type="GO" id="GO:0005634">
    <property type="term" value="C:nucleus"/>
    <property type="evidence" value="ECO:0007669"/>
    <property type="project" value="TreeGrafter"/>
</dbReference>
<accession>A0A3S5CM47</accession>
<dbReference type="GO" id="GO:0003682">
    <property type="term" value="F:chromatin binding"/>
    <property type="evidence" value="ECO:0007669"/>
    <property type="project" value="TreeGrafter"/>
</dbReference>
<evidence type="ECO:0000313" key="4">
    <source>
        <dbReference type="EMBL" id="VEL32235.1"/>
    </source>
</evidence>
<dbReference type="AlphaFoldDB" id="A0A3S5CM47"/>
<evidence type="ECO:0000313" key="5">
    <source>
        <dbReference type="Proteomes" id="UP000784294"/>
    </source>
</evidence>
<dbReference type="OrthoDB" id="498590at2759"/>
<dbReference type="InterPro" id="IPR056396">
    <property type="entry name" value="HEAT_SCC3-SA"/>
</dbReference>
<evidence type="ECO:0000256" key="2">
    <source>
        <dbReference type="SAM" id="MobiDB-lite"/>
    </source>
</evidence>
<evidence type="ECO:0000256" key="1">
    <source>
        <dbReference type="ARBA" id="ARBA00005486"/>
    </source>
</evidence>
<dbReference type="InterPro" id="IPR039662">
    <property type="entry name" value="Cohesin_Scc3/SA"/>
</dbReference>
<dbReference type="PANTHER" id="PTHR11199">
    <property type="entry name" value="STROMAL ANTIGEN"/>
    <property type="match status" value="1"/>
</dbReference>
<feature type="compositionally biased region" description="Gly residues" evidence="2">
    <location>
        <begin position="1"/>
        <end position="10"/>
    </location>
</feature>
<dbReference type="EMBL" id="CAAALY010131825">
    <property type="protein sequence ID" value="VEL32235.1"/>
    <property type="molecule type" value="Genomic_DNA"/>
</dbReference>
<sequence length="136" mass="14842">MGALGAGGQAGQQTTGAGAAIGTGSSKLSAREAKALAEERIRLTEAFVPSLPALLVRYAENAHRAANLLSIPRYMDMDIYTTGRHERHLDLLLKCIQVHIRGIEKLCTFSQRNLGCLAFYAVKSKWPQIKCFIEVV</sequence>
<dbReference type="GO" id="GO:0008278">
    <property type="term" value="C:cohesin complex"/>
    <property type="evidence" value="ECO:0007669"/>
    <property type="project" value="TreeGrafter"/>
</dbReference>
<organism evidence="4 5">
    <name type="scientific">Protopolystoma xenopodis</name>
    <dbReference type="NCBI Taxonomy" id="117903"/>
    <lineage>
        <taxon>Eukaryota</taxon>
        <taxon>Metazoa</taxon>
        <taxon>Spiralia</taxon>
        <taxon>Lophotrochozoa</taxon>
        <taxon>Platyhelminthes</taxon>
        <taxon>Monogenea</taxon>
        <taxon>Polyopisthocotylea</taxon>
        <taxon>Polystomatidea</taxon>
        <taxon>Polystomatidae</taxon>
        <taxon>Protopolystoma</taxon>
    </lineage>
</organism>
<feature type="compositionally biased region" description="Low complexity" evidence="2">
    <location>
        <begin position="11"/>
        <end position="23"/>
    </location>
</feature>
<evidence type="ECO:0000259" key="3">
    <source>
        <dbReference type="Pfam" id="PF24571"/>
    </source>
</evidence>
<dbReference type="GO" id="GO:0000785">
    <property type="term" value="C:chromatin"/>
    <property type="evidence" value="ECO:0007669"/>
    <property type="project" value="TreeGrafter"/>
</dbReference>
<reference evidence="4" key="1">
    <citation type="submission" date="2018-11" db="EMBL/GenBank/DDBJ databases">
        <authorList>
            <consortium name="Pathogen Informatics"/>
        </authorList>
    </citation>
    <scope>NUCLEOTIDE SEQUENCE</scope>
</reference>
<protein>
    <recommendedName>
        <fullName evidence="3">Cohesin subunit SCC3/SA HEAT-repeats domain-containing protein</fullName>
    </recommendedName>
</protein>
<dbReference type="PANTHER" id="PTHR11199:SF0">
    <property type="entry name" value="LD34181P-RELATED"/>
    <property type="match status" value="1"/>
</dbReference>
<name>A0A3S5CM47_9PLAT</name>
<comment type="caution">
    <text evidence="4">The sequence shown here is derived from an EMBL/GenBank/DDBJ whole genome shotgun (WGS) entry which is preliminary data.</text>
</comment>
<keyword evidence="5" id="KW-1185">Reference proteome</keyword>
<proteinExistence type="inferred from homology"/>
<feature type="domain" description="Cohesin subunit SCC3/SA HEAT-repeats" evidence="3">
    <location>
        <begin position="11"/>
        <end position="98"/>
    </location>
</feature>
<dbReference type="GO" id="GO:0007062">
    <property type="term" value="P:sister chromatid cohesion"/>
    <property type="evidence" value="ECO:0007669"/>
    <property type="project" value="TreeGrafter"/>
</dbReference>
<comment type="similarity">
    <text evidence="1">Belongs to the SCC3 family.</text>
</comment>